<keyword evidence="3" id="KW-1185">Reference proteome</keyword>
<feature type="chain" id="PRO_5038474512" description="Lipoprotein" evidence="1">
    <location>
        <begin position="20"/>
        <end position="145"/>
    </location>
</feature>
<name>A0A544SWK3_9BACI</name>
<dbReference type="EMBL" id="VDGH01000013">
    <property type="protein sequence ID" value="TQR09583.1"/>
    <property type="molecule type" value="Genomic_DNA"/>
</dbReference>
<dbReference type="OrthoDB" id="1797983at2"/>
<dbReference type="PROSITE" id="PS51257">
    <property type="entry name" value="PROKAR_LIPOPROTEIN"/>
    <property type="match status" value="1"/>
</dbReference>
<dbReference type="RefSeq" id="WP_142540557.1">
    <property type="nucleotide sequence ID" value="NZ_BMIE01000002.1"/>
</dbReference>
<evidence type="ECO:0000313" key="2">
    <source>
        <dbReference type="EMBL" id="TQR09583.1"/>
    </source>
</evidence>
<protein>
    <recommendedName>
        <fullName evidence="4">Lipoprotein</fullName>
    </recommendedName>
</protein>
<accession>A0A544SWK3</accession>
<sequence>MKRCLWILIFLFFITGCQSKENKDLKPPHPTITVNNQEISYVMGAYSWSENGEVVNADSESPAELVEKVKVHEVPRGKTISINFDYKASSIEIGIWENNGVDFKRSNNHEFTIPEEEGEFIFVIHASWDQGDGIYAFRIKTINNY</sequence>
<reference evidence="2 3" key="1">
    <citation type="submission" date="2019-05" db="EMBL/GenBank/DDBJ databases">
        <title>Psychrobacillus vulpis sp. nov., a new species isolated from feces of a red fox that inhabits in The Tablas de Daimiel Natural Park, Albacete, Spain.</title>
        <authorList>
            <person name="Rodriguez M."/>
            <person name="Reina J.C."/>
            <person name="Bejar V."/>
            <person name="Llamas I."/>
        </authorList>
    </citation>
    <scope>NUCLEOTIDE SEQUENCE [LARGE SCALE GENOMIC DNA]</scope>
    <source>
        <strain evidence="2 3">NEAU-3TGS17</strain>
    </source>
</reference>
<evidence type="ECO:0000313" key="3">
    <source>
        <dbReference type="Proteomes" id="UP000317316"/>
    </source>
</evidence>
<comment type="caution">
    <text evidence="2">The sequence shown here is derived from an EMBL/GenBank/DDBJ whole genome shotgun (WGS) entry which is preliminary data.</text>
</comment>
<dbReference type="Proteomes" id="UP000317316">
    <property type="component" value="Unassembled WGS sequence"/>
</dbReference>
<dbReference type="AlphaFoldDB" id="A0A544SWK3"/>
<evidence type="ECO:0000256" key="1">
    <source>
        <dbReference type="SAM" id="SignalP"/>
    </source>
</evidence>
<organism evidence="2 3">
    <name type="scientific">Psychrobacillus lasiicapitis</name>
    <dbReference type="NCBI Taxonomy" id="1636719"/>
    <lineage>
        <taxon>Bacteria</taxon>
        <taxon>Bacillati</taxon>
        <taxon>Bacillota</taxon>
        <taxon>Bacilli</taxon>
        <taxon>Bacillales</taxon>
        <taxon>Bacillaceae</taxon>
        <taxon>Psychrobacillus</taxon>
    </lineage>
</organism>
<proteinExistence type="predicted"/>
<keyword evidence="1" id="KW-0732">Signal</keyword>
<evidence type="ECO:0008006" key="4">
    <source>
        <dbReference type="Google" id="ProtNLM"/>
    </source>
</evidence>
<gene>
    <name evidence="2" type="ORF">FG382_19580</name>
</gene>
<feature type="signal peptide" evidence="1">
    <location>
        <begin position="1"/>
        <end position="19"/>
    </location>
</feature>